<accession>A0A0B4D1P4</accession>
<evidence type="ECO:0000313" key="3">
    <source>
        <dbReference type="EMBL" id="KIC62492.1"/>
    </source>
</evidence>
<evidence type="ECO:0000256" key="2">
    <source>
        <dbReference type="SAM" id="Phobius"/>
    </source>
</evidence>
<dbReference type="EMBL" id="JWTB01000048">
    <property type="protein sequence ID" value="KIC62492.1"/>
    <property type="molecule type" value="Genomic_DNA"/>
</dbReference>
<name>A0A0B4D1P4_PSEPS</name>
<proteinExistence type="predicted"/>
<keyword evidence="2" id="KW-0812">Transmembrane</keyword>
<protein>
    <submittedName>
        <fullName evidence="3">Uncharacterized protein</fullName>
    </submittedName>
</protein>
<keyword evidence="2" id="KW-1133">Transmembrane helix</keyword>
<evidence type="ECO:0000313" key="4">
    <source>
        <dbReference type="Proteomes" id="UP000031196"/>
    </source>
</evidence>
<gene>
    <name evidence="3" type="ORF">RM50_19340</name>
</gene>
<sequence length="133" mass="15098">MARRSRDVPQEPGYVPYQPPEDRELHRLGENGEAIAYTEEEYGVRKDDGLGVIKPVNSSGGLLFLAILLTACMGGLVYFVVQIIIQNAWDIAGRTWWVFPACIFPFTVAWASYFKERKAEKLRRARGLPRPVE</sequence>
<dbReference type="AlphaFoldDB" id="A0A0B4D1P4"/>
<evidence type="ECO:0000256" key="1">
    <source>
        <dbReference type="SAM" id="MobiDB-lite"/>
    </source>
</evidence>
<dbReference type="RefSeq" id="WP_043456026.1">
    <property type="nucleotide sequence ID" value="NZ_JWTB01000048.1"/>
</dbReference>
<reference evidence="3 4" key="1">
    <citation type="submission" date="2014-12" db="EMBL/GenBank/DDBJ databases">
        <title>Genome sequencing of Arthrobacter phenanthrenivorans SWC37.</title>
        <authorList>
            <person name="Tan P.W."/>
            <person name="Chan K.-G."/>
        </authorList>
    </citation>
    <scope>NUCLEOTIDE SEQUENCE [LARGE SCALE GENOMIC DNA]</scope>
    <source>
        <strain evidence="3 4">SWC37</strain>
    </source>
</reference>
<keyword evidence="2" id="KW-0472">Membrane</keyword>
<dbReference type="Proteomes" id="UP000031196">
    <property type="component" value="Unassembled WGS sequence"/>
</dbReference>
<feature type="transmembrane region" description="Helical" evidence="2">
    <location>
        <begin position="97"/>
        <end position="114"/>
    </location>
</feature>
<feature type="transmembrane region" description="Helical" evidence="2">
    <location>
        <begin position="62"/>
        <end position="85"/>
    </location>
</feature>
<feature type="region of interest" description="Disordered" evidence="1">
    <location>
        <begin position="1"/>
        <end position="24"/>
    </location>
</feature>
<organism evidence="3 4">
    <name type="scientific">Pseudarthrobacter phenanthrenivorans</name>
    <name type="common">Arthrobacter phenanthrenivorans</name>
    <dbReference type="NCBI Taxonomy" id="361575"/>
    <lineage>
        <taxon>Bacteria</taxon>
        <taxon>Bacillati</taxon>
        <taxon>Actinomycetota</taxon>
        <taxon>Actinomycetes</taxon>
        <taxon>Micrococcales</taxon>
        <taxon>Micrococcaceae</taxon>
        <taxon>Pseudarthrobacter</taxon>
    </lineage>
</organism>
<dbReference type="OrthoDB" id="5123020at2"/>
<comment type="caution">
    <text evidence="3">The sequence shown here is derived from an EMBL/GenBank/DDBJ whole genome shotgun (WGS) entry which is preliminary data.</text>
</comment>